<name>A0A7W3P9N6_9ACTN</name>
<evidence type="ECO:0000256" key="1">
    <source>
        <dbReference type="SAM" id="MobiDB-lite"/>
    </source>
</evidence>
<feature type="region of interest" description="Disordered" evidence="1">
    <location>
        <begin position="62"/>
        <end position="83"/>
    </location>
</feature>
<keyword evidence="2" id="KW-0812">Transmembrane</keyword>
<gene>
    <name evidence="3" type="ORF">FB382_001915</name>
</gene>
<dbReference type="AlphaFoldDB" id="A0A7W3P9N6"/>
<dbReference type="EMBL" id="JACGXA010000001">
    <property type="protein sequence ID" value="MBA8803624.1"/>
    <property type="molecule type" value="Genomic_DNA"/>
</dbReference>
<reference evidence="3 4" key="1">
    <citation type="submission" date="2020-07" db="EMBL/GenBank/DDBJ databases">
        <title>Sequencing the genomes of 1000 actinobacteria strains.</title>
        <authorList>
            <person name="Klenk H.-P."/>
        </authorList>
    </citation>
    <scope>NUCLEOTIDE SEQUENCE [LARGE SCALE GENOMIC DNA]</scope>
    <source>
        <strain evidence="3 4">DSM 21349</strain>
    </source>
</reference>
<proteinExistence type="predicted"/>
<keyword evidence="2" id="KW-0472">Membrane</keyword>
<keyword evidence="2" id="KW-1133">Transmembrane helix</keyword>
<feature type="transmembrane region" description="Helical" evidence="2">
    <location>
        <begin position="39"/>
        <end position="59"/>
    </location>
</feature>
<dbReference type="Proteomes" id="UP000580910">
    <property type="component" value="Unassembled WGS sequence"/>
</dbReference>
<evidence type="ECO:0000313" key="3">
    <source>
        <dbReference type="EMBL" id="MBA8803624.1"/>
    </source>
</evidence>
<evidence type="ECO:0000313" key="4">
    <source>
        <dbReference type="Proteomes" id="UP000580910"/>
    </source>
</evidence>
<keyword evidence="4" id="KW-1185">Reference proteome</keyword>
<dbReference type="RefSeq" id="WP_182538695.1">
    <property type="nucleotide sequence ID" value="NZ_JACGXA010000001.1"/>
</dbReference>
<evidence type="ECO:0000256" key="2">
    <source>
        <dbReference type="SAM" id="Phobius"/>
    </source>
</evidence>
<sequence>MNQPLGDLLRRAADAASDPRVDVGELVARAHLHRRRRRVAVLAGTAALVAVVASTPFVLGDDSAGHPSPAPSPSPTVVDPSPGHVRPLVYAEGSTVHVGDRSVDAGATVWTLDVTDDGAVWVTEDSDDDPWSDPVWFSDGSTPVEIGRIPTEHYSRYDLHTAGSGSLVVWPDATTGSVGDQTRFVVYDSSRREVVARIPFVGRHDVFLHVDTDHVYFNPDPGRPGCWVVDLQDLHPCADPHLFRHDVAAGRTTEITRSAMDAELVAGGRIFTARTRDGAVVLDDSPQLAQHGRRLVADGVRLRLRVPPGYRVPGDVPELNQVSYWLDDDTVVVTAGDSAGDVPPTRGDMLVCHLPDGDCRVAQRDVTLVAR</sequence>
<comment type="caution">
    <text evidence="3">The sequence shown here is derived from an EMBL/GenBank/DDBJ whole genome shotgun (WGS) entry which is preliminary data.</text>
</comment>
<protein>
    <submittedName>
        <fullName evidence="3">Uncharacterized protein</fullName>
    </submittedName>
</protein>
<accession>A0A7W3P9N6</accession>
<organism evidence="3 4">
    <name type="scientific">Nocardioides ginsengisegetis</name>
    <dbReference type="NCBI Taxonomy" id="661491"/>
    <lineage>
        <taxon>Bacteria</taxon>
        <taxon>Bacillati</taxon>
        <taxon>Actinomycetota</taxon>
        <taxon>Actinomycetes</taxon>
        <taxon>Propionibacteriales</taxon>
        <taxon>Nocardioidaceae</taxon>
        <taxon>Nocardioides</taxon>
    </lineage>
</organism>